<dbReference type="EMBL" id="JAEMNV010000017">
    <property type="protein sequence ID" value="MBJ8342902.1"/>
    <property type="molecule type" value="Genomic_DNA"/>
</dbReference>
<sequence length="516" mass="52398">MDTMVTRLHRLVRTLLLGAVLAALALLLTAPITSAEPVPAPPRTPDAAPILPPVGAGDPGNTFGYNETCEKFGEKFDPGGSNLNPLNALPNLLSWSAENQCKMTNVVTHPGEALNAFWNSNFGKSTKAMIAGVADGYGTVLNWWFSIPTPKLADVDYLTVLQSYMMPIQLGVLCFAIMLAAVRIAWARAGSEGDVSMDLLKVIGRVTFVTTMFGVVVAGGTKLADVFSLWLLSESSGGDLGDKVNAMLLDDNSTWGPGWILLIAIFGMAGALLQAVFLVIRQAFLIVIVGFMPMAAAASGTEMGANSYTRMMQWTFAFIAFKPIAAGIMATAFWAADPGSDASKLQGLMLLTVSAVALPAVMRVLGVSSMVGGSGMGVAGAMMSGVGAAAAVVSGGAAAVGGKALAGVRASTARSSAAAAPSVGGYTGAAAKSGARQMPSAPHAKSSGSPGFSNGSSASPASSSRTPTGLSSAAKSGKSTNAVATSRAGTAVLDRGGHGGVDDIPHRSLGANEVPL</sequence>
<dbReference type="InterPro" id="IPR045782">
    <property type="entry name" value="TrbL_3"/>
</dbReference>
<evidence type="ECO:0000256" key="1">
    <source>
        <dbReference type="SAM" id="MobiDB-lite"/>
    </source>
</evidence>
<feature type="transmembrane region" description="Helical" evidence="2">
    <location>
        <begin position="164"/>
        <end position="186"/>
    </location>
</feature>
<feature type="signal peptide" evidence="3">
    <location>
        <begin position="1"/>
        <end position="35"/>
    </location>
</feature>
<dbReference type="Pfam" id="PF19590">
    <property type="entry name" value="TrbL_3"/>
    <property type="match status" value="1"/>
</dbReference>
<feature type="transmembrane region" description="Helical" evidence="2">
    <location>
        <begin position="283"/>
        <end position="301"/>
    </location>
</feature>
<dbReference type="AlphaFoldDB" id="A0A934U6X2"/>
<name>A0A934U6X2_9NOCA</name>
<feature type="transmembrane region" description="Helical" evidence="2">
    <location>
        <begin position="258"/>
        <end position="278"/>
    </location>
</feature>
<keyword evidence="2" id="KW-1133">Transmembrane helix</keyword>
<keyword evidence="5" id="KW-1185">Reference proteome</keyword>
<organism evidence="4 5">
    <name type="scientific">Antrihabitans stalagmiti</name>
    <dbReference type="NCBI Taxonomy" id="2799499"/>
    <lineage>
        <taxon>Bacteria</taxon>
        <taxon>Bacillati</taxon>
        <taxon>Actinomycetota</taxon>
        <taxon>Actinomycetes</taxon>
        <taxon>Mycobacteriales</taxon>
        <taxon>Nocardiaceae</taxon>
        <taxon>Antrihabitans</taxon>
    </lineage>
</organism>
<feature type="transmembrane region" description="Helical" evidence="2">
    <location>
        <begin position="313"/>
        <end position="336"/>
    </location>
</feature>
<dbReference type="RefSeq" id="WP_199708603.1">
    <property type="nucleotide sequence ID" value="NZ_JAEMNV010000017.1"/>
</dbReference>
<feature type="compositionally biased region" description="Low complexity" evidence="1">
    <location>
        <begin position="446"/>
        <end position="464"/>
    </location>
</feature>
<feature type="chain" id="PRO_5037182625" description="TrbL/VirB6 plasmid conjugal transfer protein" evidence="3">
    <location>
        <begin position="36"/>
        <end position="516"/>
    </location>
</feature>
<evidence type="ECO:0000256" key="3">
    <source>
        <dbReference type="SAM" id="SignalP"/>
    </source>
</evidence>
<keyword evidence="3" id="KW-0732">Signal</keyword>
<feature type="compositionally biased region" description="Polar residues" evidence="1">
    <location>
        <begin position="465"/>
        <end position="488"/>
    </location>
</feature>
<comment type="caution">
    <text evidence="4">The sequence shown here is derived from an EMBL/GenBank/DDBJ whole genome shotgun (WGS) entry which is preliminary data.</text>
</comment>
<keyword evidence="2" id="KW-0472">Membrane</keyword>
<evidence type="ECO:0000256" key="2">
    <source>
        <dbReference type="SAM" id="Phobius"/>
    </source>
</evidence>
<feature type="transmembrane region" description="Helical" evidence="2">
    <location>
        <begin position="378"/>
        <end position="400"/>
    </location>
</feature>
<feature type="compositionally biased region" description="Basic and acidic residues" evidence="1">
    <location>
        <begin position="495"/>
        <end position="506"/>
    </location>
</feature>
<evidence type="ECO:0000313" key="4">
    <source>
        <dbReference type="EMBL" id="MBJ8342902.1"/>
    </source>
</evidence>
<evidence type="ECO:0008006" key="6">
    <source>
        <dbReference type="Google" id="ProtNLM"/>
    </source>
</evidence>
<feature type="region of interest" description="Disordered" evidence="1">
    <location>
        <begin position="420"/>
        <end position="516"/>
    </location>
</feature>
<reference evidence="4" key="1">
    <citation type="submission" date="2020-12" db="EMBL/GenBank/DDBJ databases">
        <title>Antrihabitans popcorni sp. nov. and Antrihabitans auranticaus sp. nov., isolated from a larva cave.</title>
        <authorList>
            <person name="Lee S.D."/>
            <person name="Kim I.S."/>
        </authorList>
    </citation>
    <scope>NUCLEOTIDE SEQUENCE</scope>
    <source>
        <strain evidence="4">YC3-6</strain>
    </source>
</reference>
<feature type="transmembrane region" description="Helical" evidence="2">
    <location>
        <begin position="348"/>
        <end position="366"/>
    </location>
</feature>
<keyword evidence="2" id="KW-0812">Transmembrane</keyword>
<accession>A0A934U6X2</accession>
<evidence type="ECO:0000313" key="5">
    <source>
        <dbReference type="Proteomes" id="UP000655868"/>
    </source>
</evidence>
<protein>
    <recommendedName>
        <fullName evidence="6">TrbL/VirB6 plasmid conjugal transfer protein</fullName>
    </recommendedName>
</protein>
<proteinExistence type="predicted"/>
<gene>
    <name evidence="4" type="ORF">JGU71_28830</name>
</gene>
<feature type="transmembrane region" description="Helical" evidence="2">
    <location>
        <begin position="206"/>
        <end position="232"/>
    </location>
</feature>
<dbReference type="Proteomes" id="UP000655868">
    <property type="component" value="Unassembled WGS sequence"/>
</dbReference>